<keyword evidence="7" id="KW-1185">Reference proteome</keyword>
<comment type="similarity">
    <text evidence="1">Belongs to the membrane fusion protein (MFP) (TC 8.A.1) family.</text>
</comment>
<dbReference type="NCBIfam" id="TIGR01730">
    <property type="entry name" value="RND_mfp"/>
    <property type="match status" value="1"/>
</dbReference>
<dbReference type="Pfam" id="PF25973">
    <property type="entry name" value="BSH_CzcB"/>
    <property type="match status" value="1"/>
</dbReference>
<dbReference type="GO" id="GO:0015562">
    <property type="term" value="F:efflux transmembrane transporter activity"/>
    <property type="evidence" value="ECO:0007669"/>
    <property type="project" value="TreeGrafter"/>
</dbReference>
<feature type="domain" description="CzcB-like barrel-sandwich hybrid" evidence="4">
    <location>
        <begin position="81"/>
        <end position="220"/>
    </location>
</feature>
<proteinExistence type="inferred from homology"/>
<protein>
    <submittedName>
        <fullName evidence="6">Efflux RND transporter periplasmic adaptor subunit</fullName>
    </submittedName>
</protein>
<evidence type="ECO:0000313" key="6">
    <source>
        <dbReference type="EMBL" id="KAA9129580.1"/>
    </source>
</evidence>
<comment type="caution">
    <text evidence="6">The sequence shown here is derived from an EMBL/GenBank/DDBJ whole genome shotgun (WGS) entry which is preliminary data.</text>
</comment>
<reference evidence="6 7" key="1">
    <citation type="submission" date="2019-09" db="EMBL/GenBank/DDBJ databases">
        <title>Wenzhouxiangella sp. Genome sequencing and assembly.</title>
        <authorList>
            <person name="Zhang R."/>
        </authorList>
    </citation>
    <scope>NUCLEOTIDE SEQUENCE [LARGE SCALE GENOMIC DNA]</scope>
    <source>
        <strain evidence="6 7">W260</strain>
    </source>
</reference>
<dbReference type="GO" id="GO:1990281">
    <property type="term" value="C:efflux pump complex"/>
    <property type="evidence" value="ECO:0007669"/>
    <property type="project" value="TreeGrafter"/>
</dbReference>
<evidence type="ECO:0000259" key="5">
    <source>
        <dbReference type="Pfam" id="PF25989"/>
    </source>
</evidence>
<keyword evidence="3" id="KW-0732">Signal</keyword>
<dbReference type="PANTHER" id="PTHR30469">
    <property type="entry name" value="MULTIDRUG RESISTANCE PROTEIN MDTA"/>
    <property type="match status" value="1"/>
</dbReference>
<dbReference type="Proteomes" id="UP000325372">
    <property type="component" value="Unassembled WGS sequence"/>
</dbReference>
<evidence type="ECO:0000259" key="4">
    <source>
        <dbReference type="Pfam" id="PF25973"/>
    </source>
</evidence>
<accession>A0A5N0T3C8</accession>
<sequence>MKKRRPRPTSRRRPYRMMTMKTLTPSLLRRTGVLGLALALLAPAWAQDQMPPATVRVAQAEVRPMAPVTWVPGTVASRNDARLAAEVEGRLNTVADVGTAVAAGDPVATIEDTALRLRRDELAAEVERAQAQLVFLEAEEKRFDRLAQSNLAAATQLEQTRADRDVARGDLAVARSRLAQNEDQLARTVIRAPFDGVVVERVMTPGERVIVGSTVVRVVDQAHLEVIARAPLEYYGYVQPGQRLDLRTRAATAQAVVRTVVAVGDLNTHQFELRLDLLEQRFPVGQTLRVAVPMAHTEELLSVPRDALVLRPGNISVFVVGADDTARQVPVTTGVGTADRIAVEGDLRGGDRVVIRGNERLQPGQSVMVADG</sequence>
<dbReference type="Gene3D" id="2.40.50.100">
    <property type="match status" value="1"/>
</dbReference>
<evidence type="ECO:0000256" key="3">
    <source>
        <dbReference type="SAM" id="SignalP"/>
    </source>
</evidence>
<dbReference type="Gene3D" id="2.40.420.20">
    <property type="match status" value="1"/>
</dbReference>
<dbReference type="InterPro" id="IPR006143">
    <property type="entry name" value="RND_pump_MFP"/>
</dbReference>
<dbReference type="PANTHER" id="PTHR30469:SF15">
    <property type="entry name" value="HLYD FAMILY OF SECRETION PROTEINS"/>
    <property type="match status" value="1"/>
</dbReference>
<keyword evidence="2" id="KW-0175">Coiled coil</keyword>
<organism evidence="6 7">
    <name type="scientific">Marinihelvus fidelis</name>
    <dbReference type="NCBI Taxonomy" id="2613842"/>
    <lineage>
        <taxon>Bacteria</taxon>
        <taxon>Pseudomonadati</taxon>
        <taxon>Pseudomonadota</taxon>
        <taxon>Gammaproteobacteria</taxon>
        <taxon>Chromatiales</taxon>
        <taxon>Wenzhouxiangellaceae</taxon>
        <taxon>Marinihelvus</taxon>
    </lineage>
</organism>
<dbReference type="SUPFAM" id="SSF111369">
    <property type="entry name" value="HlyD-like secretion proteins"/>
    <property type="match status" value="1"/>
</dbReference>
<dbReference type="InterPro" id="IPR058647">
    <property type="entry name" value="BSH_CzcB-like"/>
</dbReference>
<feature type="domain" description="YknX-like C-terminal permuted SH3-like" evidence="5">
    <location>
        <begin position="301"/>
        <end position="368"/>
    </location>
</feature>
<evidence type="ECO:0000256" key="2">
    <source>
        <dbReference type="SAM" id="Coils"/>
    </source>
</evidence>
<feature type="coiled-coil region" evidence="2">
    <location>
        <begin position="119"/>
        <end position="146"/>
    </location>
</feature>
<dbReference type="Pfam" id="PF25989">
    <property type="entry name" value="YknX_C"/>
    <property type="match status" value="1"/>
</dbReference>
<dbReference type="AlphaFoldDB" id="A0A5N0T3C8"/>
<gene>
    <name evidence="6" type="ORF">F3N42_15415</name>
</gene>
<feature type="chain" id="PRO_5024443865" evidence="3">
    <location>
        <begin position="47"/>
        <end position="372"/>
    </location>
</feature>
<dbReference type="InterPro" id="IPR058637">
    <property type="entry name" value="YknX-like_C"/>
</dbReference>
<dbReference type="EMBL" id="VYXP01000014">
    <property type="protein sequence ID" value="KAA9129580.1"/>
    <property type="molecule type" value="Genomic_DNA"/>
</dbReference>
<evidence type="ECO:0000256" key="1">
    <source>
        <dbReference type="ARBA" id="ARBA00009477"/>
    </source>
</evidence>
<name>A0A5N0T3C8_9GAMM</name>
<dbReference type="Gene3D" id="2.40.30.170">
    <property type="match status" value="1"/>
</dbReference>
<dbReference type="Gene3D" id="1.10.287.470">
    <property type="entry name" value="Helix hairpin bin"/>
    <property type="match status" value="1"/>
</dbReference>
<feature type="signal peptide" evidence="3">
    <location>
        <begin position="1"/>
        <end position="46"/>
    </location>
</feature>
<evidence type="ECO:0000313" key="7">
    <source>
        <dbReference type="Proteomes" id="UP000325372"/>
    </source>
</evidence>